<protein>
    <submittedName>
        <fullName evidence="6">Na+/H+ antiporter subunit C</fullName>
    </submittedName>
</protein>
<evidence type="ECO:0000256" key="5">
    <source>
        <dbReference type="SAM" id="Phobius"/>
    </source>
</evidence>
<dbReference type="RefSeq" id="WP_191022465.1">
    <property type="nucleotide sequence ID" value="NZ_JABBXD010000001.1"/>
</dbReference>
<accession>A0ABR8LI13</accession>
<keyword evidence="3 5" id="KW-1133">Transmembrane helix</keyword>
<name>A0ABR8LI13_9ALTE</name>
<dbReference type="Pfam" id="PF00420">
    <property type="entry name" value="Oxidored_q2"/>
    <property type="match status" value="1"/>
</dbReference>
<keyword evidence="7" id="KW-1185">Reference proteome</keyword>
<evidence type="ECO:0000256" key="1">
    <source>
        <dbReference type="ARBA" id="ARBA00004141"/>
    </source>
</evidence>
<organism evidence="6 7">
    <name type="scientific">Salinimonas profundi</name>
    <dbReference type="NCBI Taxonomy" id="2729140"/>
    <lineage>
        <taxon>Bacteria</taxon>
        <taxon>Pseudomonadati</taxon>
        <taxon>Pseudomonadota</taxon>
        <taxon>Gammaproteobacteria</taxon>
        <taxon>Alteromonadales</taxon>
        <taxon>Alteromonadaceae</taxon>
        <taxon>Alteromonas/Salinimonas group</taxon>
        <taxon>Salinimonas</taxon>
    </lineage>
</organism>
<evidence type="ECO:0000313" key="6">
    <source>
        <dbReference type="EMBL" id="MBD3584940.1"/>
    </source>
</evidence>
<feature type="transmembrane region" description="Helical" evidence="5">
    <location>
        <begin position="6"/>
        <end position="23"/>
    </location>
</feature>
<feature type="transmembrane region" description="Helical" evidence="5">
    <location>
        <begin position="28"/>
        <end position="51"/>
    </location>
</feature>
<keyword evidence="4 5" id="KW-0472">Membrane</keyword>
<feature type="transmembrane region" description="Helical" evidence="5">
    <location>
        <begin position="63"/>
        <end position="84"/>
    </location>
</feature>
<gene>
    <name evidence="6" type="ORF">HHX48_04210</name>
</gene>
<dbReference type="EMBL" id="JABBXD010000001">
    <property type="protein sequence ID" value="MBD3584940.1"/>
    <property type="molecule type" value="Genomic_DNA"/>
</dbReference>
<evidence type="ECO:0000313" key="7">
    <source>
        <dbReference type="Proteomes" id="UP000624419"/>
    </source>
</evidence>
<reference evidence="6 7" key="1">
    <citation type="submission" date="2020-04" db="EMBL/GenBank/DDBJ databases">
        <title>Salinimonas sp. HHU 13199.</title>
        <authorList>
            <person name="Cui X."/>
            <person name="Zhang D."/>
        </authorList>
    </citation>
    <scope>NUCLEOTIDE SEQUENCE [LARGE SCALE GENOMIC DNA]</scope>
    <source>
        <strain evidence="6 7">HHU 13199</strain>
    </source>
</reference>
<evidence type="ECO:0000256" key="2">
    <source>
        <dbReference type="ARBA" id="ARBA00022692"/>
    </source>
</evidence>
<dbReference type="Proteomes" id="UP000624419">
    <property type="component" value="Unassembled WGS sequence"/>
</dbReference>
<evidence type="ECO:0000256" key="3">
    <source>
        <dbReference type="ARBA" id="ARBA00022989"/>
    </source>
</evidence>
<dbReference type="Gene3D" id="1.10.287.3510">
    <property type="match status" value="1"/>
</dbReference>
<keyword evidence="2 5" id="KW-0812">Transmembrane</keyword>
<evidence type="ECO:0000256" key="4">
    <source>
        <dbReference type="ARBA" id="ARBA00023136"/>
    </source>
</evidence>
<proteinExistence type="predicted"/>
<dbReference type="InterPro" id="IPR039428">
    <property type="entry name" value="NUOK/Mnh_C1-like"/>
</dbReference>
<comment type="subcellular location">
    <subcellularLocation>
        <location evidence="1">Membrane</location>
        <topology evidence="1">Multi-pass membrane protein</topology>
    </subcellularLocation>
</comment>
<sequence>MSEQSLYTVLGIGLFWLGLYRALTVNALLIKIISFNVAGAGTFMILIASAYHDTLPPDAIPHAIVLTGIVVSVATSALAILLALRSQSSSTTKTSANDHHR</sequence>
<comment type="caution">
    <text evidence="6">The sequence shown here is derived from an EMBL/GenBank/DDBJ whole genome shotgun (WGS) entry which is preliminary data.</text>
</comment>